<evidence type="ECO:0000256" key="1">
    <source>
        <dbReference type="ARBA" id="ARBA00022630"/>
    </source>
</evidence>
<sequence>MFTPLIKAFAAEKAVAAMEEAMAGLGGQGYMEETDIGRLIRDSLVERIWEGTTTVLSLDLLRSTTDPARLKEFVSWCNSIILSCPPGLLKGVQEAIQSLQGRLDSLLAAFLHPVSSLIARSSLMFIGGEEGYEIDAEVFRRWVNESGFVAAEHELDRTRAEAKFADTSNSAIVFGRRGRAKL</sequence>
<dbReference type="Pfam" id="PF00441">
    <property type="entry name" value="Acyl-CoA_dh_1"/>
    <property type="match status" value="1"/>
</dbReference>
<dbReference type="Gene3D" id="1.20.140.10">
    <property type="entry name" value="Butyryl-CoA Dehydrogenase, subunit A, domain 3"/>
    <property type="match status" value="1"/>
</dbReference>
<dbReference type="Proteomes" id="UP000188533">
    <property type="component" value="Unassembled WGS sequence"/>
</dbReference>
<reference evidence="3 4" key="2">
    <citation type="submission" date="2017-02" db="EMBL/GenBank/DDBJ databases">
        <title>A genome survey and senescence transcriptome analysis in Lentinula edodes.</title>
        <authorList>
            <person name="Sakamoto Y."/>
            <person name="Nakade K."/>
            <person name="Sato S."/>
            <person name="Yoshida Y."/>
            <person name="Miyazaki K."/>
            <person name="Natsume S."/>
            <person name="Konno N."/>
        </authorList>
    </citation>
    <scope>NUCLEOTIDE SEQUENCE [LARGE SCALE GENOMIC DNA]</scope>
    <source>
        <strain evidence="3 4">NBRC 111202</strain>
    </source>
</reference>
<dbReference type="STRING" id="5353.A0A1Q3DY24"/>
<dbReference type="PANTHER" id="PTHR42707:SF2">
    <property type="entry name" value="ACD11 DEHYDROGENASE"/>
    <property type="match status" value="1"/>
</dbReference>
<gene>
    <name evidence="3" type="ORF">LENED_001398</name>
</gene>
<dbReference type="InterPro" id="IPR009075">
    <property type="entry name" value="AcylCo_DH/oxidase_C"/>
</dbReference>
<dbReference type="EMBL" id="BDGU01000021">
    <property type="protein sequence ID" value="GAV99912.1"/>
    <property type="molecule type" value="Genomic_DNA"/>
</dbReference>
<evidence type="ECO:0000313" key="3">
    <source>
        <dbReference type="EMBL" id="GAV99912.1"/>
    </source>
</evidence>
<dbReference type="AlphaFoldDB" id="A0A1Q3DY24"/>
<evidence type="ECO:0000259" key="2">
    <source>
        <dbReference type="Pfam" id="PF00441"/>
    </source>
</evidence>
<dbReference type="SUPFAM" id="SSF47203">
    <property type="entry name" value="Acyl-CoA dehydrogenase C-terminal domain-like"/>
    <property type="match status" value="1"/>
</dbReference>
<name>A0A1Q3DY24_LENED</name>
<organism evidence="3 4">
    <name type="scientific">Lentinula edodes</name>
    <name type="common">Shiitake mushroom</name>
    <name type="synonym">Lentinus edodes</name>
    <dbReference type="NCBI Taxonomy" id="5353"/>
    <lineage>
        <taxon>Eukaryota</taxon>
        <taxon>Fungi</taxon>
        <taxon>Dikarya</taxon>
        <taxon>Basidiomycota</taxon>
        <taxon>Agaricomycotina</taxon>
        <taxon>Agaricomycetes</taxon>
        <taxon>Agaricomycetidae</taxon>
        <taxon>Agaricales</taxon>
        <taxon>Marasmiineae</taxon>
        <taxon>Omphalotaceae</taxon>
        <taxon>Lentinula</taxon>
    </lineage>
</organism>
<dbReference type="PANTHER" id="PTHR42707">
    <property type="entry name" value="ACYL-COA DEHYDROGENASE"/>
    <property type="match status" value="1"/>
</dbReference>
<feature type="domain" description="Acyl-CoA dehydrogenase/oxidase C-terminal" evidence="2">
    <location>
        <begin position="3"/>
        <end position="60"/>
    </location>
</feature>
<proteinExistence type="predicted"/>
<keyword evidence="1" id="KW-0285">Flavoprotein</keyword>
<keyword evidence="4" id="KW-1185">Reference proteome</keyword>
<dbReference type="GO" id="GO:0003995">
    <property type="term" value="F:acyl-CoA dehydrogenase activity"/>
    <property type="evidence" value="ECO:0007669"/>
    <property type="project" value="TreeGrafter"/>
</dbReference>
<evidence type="ECO:0000313" key="4">
    <source>
        <dbReference type="Proteomes" id="UP000188533"/>
    </source>
</evidence>
<dbReference type="InterPro" id="IPR052904">
    <property type="entry name" value="Acyl-CoA_dehydrogenase-like"/>
</dbReference>
<protein>
    <submittedName>
        <fullName evidence="3">Acyl-dehydrogenase</fullName>
    </submittedName>
</protein>
<comment type="caution">
    <text evidence="3">The sequence shown here is derived from an EMBL/GenBank/DDBJ whole genome shotgun (WGS) entry which is preliminary data.</text>
</comment>
<reference evidence="3 4" key="1">
    <citation type="submission" date="2016-08" db="EMBL/GenBank/DDBJ databases">
        <authorList>
            <consortium name="Lentinula edodes genome sequencing consortium"/>
            <person name="Sakamoto Y."/>
            <person name="Nakade K."/>
            <person name="Sato S."/>
            <person name="Yoshida Y."/>
            <person name="Miyazaki K."/>
            <person name="Natsume S."/>
            <person name="Konno N."/>
        </authorList>
    </citation>
    <scope>NUCLEOTIDE SEQUENCE [LARGE SCALE GENOMIC DNA]</scope>
    <source>
        <strain evidence="3 4">NBRC 111202</strain>
    </source>
</reference>
<accession>A0A1Q3DY24</accession>
<dbReference type="InterPro" id="IPR036250">
    <property type="entry name" value="AcylCo_DH-like_C"/>
</dbReference>